<evidence type="ECO:0000313" key="2">
    <source>
        <dbReference type="EMBL" id="KAL2612607.1"/>
    </source>
</evidence>
<sequence>MTSSQVVHTGYNRGMLQNFGWSLQRLRGIRGKAFGVFGHQSGVGGCYRHKSGFLVFSNSGLRYDGLLDLSYRQSNRRLTSRINSRRSDHENISSLERLVRRTVKSEEELEKKEKNIEKKEPKPLAVTPKQTQLESLAAGARGVLMTIRIFTAMMTWVVLFLIVSIWDGDSESFQDPGNKKGKRGPWR</sequence>
<keyword evidence="1" id="KW-0472">Membrane</keyword>
<dbReference type="EMBL" id="JBHFFA010000007">
    <property type="protein sequence ID" value="KAL2612607.1"/>
    <property type="molecule type" value="Genomic_DNA"/>
</dbReference>
<evidence type="ECO:0000256" key="1">
    <source>
        <dbReference type="SAM" id="Phobius"/>
    </source>
</evidence>
<reference evidence="2 3" key="1">
    <citation type="submission" date="2024-09" db="EMBL/GenBank/DDBJ databases">
        <title>Chromosome-scale assembly of Riccia fluitans.</title>
        <authorList>
            <person name="Paukszto L."/>
            <person name="Sawicki J."/>
            <person name="Karawczyk K."/>
            <person name="Piernik-Szablinska J."/>
            <person name="Szczecinska M."/>
            <person name="Mazdziarz M."/>
        </authorList>
    </citation>
    <scope>NUCLEOTIDE SEQUENCE [LARGE SCALE GENOMIC DNA]</scope>
    <source>
        <strain evidence="2">Rf_01</strain>
        <tissue evidence="2">Aerial parts of the thallus</tissue>
    </source>
</reference>
<name>A0ABD1XUH6_9MARC</name>
<keyword evidence="3" id="KW-1185">Reference proteome</keyword>
<keyword evidence="1" id="KW-0812">Transmembrane</keyword>
<accession>A0ABD1XUH6</accession>
<evidence type="ECO:0000313" key="3">
    <source>
        <dbReference type="Proteomes" id="UP001605036"/>
    </source>
</evidence>
<dbReference type="AlphaFoldDB" id="A0ABD1XUH6"/>
<gene>
    <name evidence="2" type="ORF">R1flu_024299</name>
</gene>
<comment type="caution">
    <text evidence="2">The sequence shown here is derived from an EMBL/GenBank/DDBJ whole genome shotgun (WGS) entry which is preliminary data.</text>
</comment>
<proteinExistence type="predicted"/>
<protein>
    <submittedName>
        <fullName evidence="2">Uncharacterized protein</fullName>
    </submittedName>
</protein>
<organism evidence="2 3">
    <name type="scientific">Riccia fluitans</name>
    <dbReference type="NCBI Taxonomy" id="41844"/>
    <lineage>
        <taxon>Eukaryota</taxon>
        <taxon>Viridiplantae</taxon>
        <taxon>Streptophyta</taxon>
        <taxon>Embryophyta</taxon>
        <taxon>Marchantiophyta</taxon>
        <taxon>Marchantiopsida</taxon>
        <taxon>Marchantiidae</taxon>
        <taxon>Marchantiales</taxon>
        <taxon>Ricciaceae</taxon>
        <taxon>Riccia</taxon>
    </lineage>
</organism>
<feature type="transmembrane region" description="Helical" evidence="1">
    <location>
        <begin position="149"/>
        <end position="166"/>
    </location>
</feature>
<keyword evidence="1" id="KW-1133">Transmembrane helix</keyword>
<dbReference type="Proteomes" id="UP001605036">
    <property type="component" value="Unassembled WGS sequence"/>
</dbReference>